<protein>
    <submittedName>
        <fullName evidence="1">Uncharacterized protein</fullName>
    </submittedName>
</protein>
<dbReference type="EMBL" id="CACRTG010000021">
    <property type="protein sequence ID" value="VYT23842.1"/>
    <property type="molecule type" value="Genomic_DNA"/>
</dbReference>
<gene>
    <name evidence="1" type="ORF">CNLFYP112_02419</name>
</gene>
<evidence type="ECO:0000313" key="1">
    <source>
        <dbReference type="EMBL" id="VYT23842.1"/>
    </source>
</evidence>
<accession>A0A6N2V4H9</accession>
<name>A0A6N2V4H9_9FIRM</name>
<proteinExistence type="predicted"/>
<reference evidence="1" key="1">
    <citation type="submission" date="2019-11" db="EMBL/GenBank/DDBJ databases">
        <authorList>
            <person name="Feng L."/>
        </authorList>
    </citation>
    <scope>NUCLEOTIDE SEQUENCE</scope>
    <source>
        <strain evidence="1">CnexileLFYP112</strain>
    </source>
</reference>
<organism evidence="1">
    <name type="scientific">[Clostridium] nexile</name>
    <dbReference type="NCBI Taxonomy" id="29361"/>
    <lineage>
        <taxon>Bacteria</taxon>
        <taxon>Bacillati</taxon>
        <taxon>Bacillota</taxon>
        <taxon>Clostridia</taxon>
        <taxon>Lachnospirales</taxon>
        <taxon>Lachnospiraceae</taxon>
        <taxon>Tyzzerella</taxon>
    </lineage>
</organism>
<dbReference type="AlphaFoldDB" id="A0A6N2V4H9"/>
<sequence>MGNWRNVTNTFSEERRHYSNTYLEICEVYDEAVEVSVFSAVANPYEIYVSYGIMYGIIYCDKEEAYEKFEEINQVLQKDYEENKEPSDEFMRMFIDTYGLCLPNDVLFDEASLFGLF</sequence>